<feature type="transmembrane region" description="Helical" evidence="1">
    <location>
        <begin position="73"/>
        <end position="91"/>
    </location>
</feature>
<dbReference type="EMBL" id="JBANRG010000054">
    <property type="protein sequence ID" value="KAK7443496.1"/>
    <property type="molecule type" value="Genomic_DNA"/>
</dbReference>
<keyword evidence="1" id="KW-0472">Membrane</keyword>
<keyword evidence="1" id="KW-1133">Transmembrane helix</keyword>
<keyword evidence="3" id="KW-1185">Reference proteome</keyword>
<feature type="transmembrane region" description="Helical" evidence="1">
    <location>
        <begin position="158"/>
        <end position="182"/>
    </location>
</feature>
<evidence type="ECO:0000313" key="2">
    <source>
        <dbReference type="EMBL" id="KAK7443496.1"/>
    </source>
</evidence>
<feature type="transmembrane region" description="Helical" evidence="1">
    <location>
        <begin position="112"/>
        <end position="138"/>
    </location>
</feature>
<feature type="transmembrane region" description="Helical" evidence="1">
    <location>
        <begin position="42"/>
        <end position="61"/>
    </location>
</feature>
<evidence type="ECO:0000313" key="3">
    <source>
        <dbReference type="Proteomes" id="UP001498398"/>
    </source>
</evidence>
<keyword evidence="1" id="KW-0812">Transmembrane</keyword>
<sequence length="226" mass="25017">MSTPTTSPSKHPEKITIKPLPLSERTSQEQLTTRFDFGQPSFIISTISSLITLVYLILSMLDLGRLSYYLGPPIAFTTILFYLTTYILGRLHRRARRRNPKTTPTPKTCPPAYAISSILFACFMFLCWLEPLVMTILAGVNRGESFFGMGEVFVKGNLAILVVEVILVGVNLLLIGVVILFFSMGRRQFLRSQSSAGQLLARGKSIRSHKAKASSETTIGSEASHV</sequence>
<gene>
    <name evidence="2" type="ORF">VKT23_015669</name>
</gene>
<protein>
    <submittedName>
        <fullName evidence="2">Uncharacterized protein</fullName>
    </submittedName>
</protein>
<evidence type="ECO:0000256" key="1">
    <source>
        <dbReference type="SAM" id="Phobius"/>
    </source>
</evidence>
<proteinExistence type="predicted"/>
<comment type="caution">
    <text evidence="2">The sequence shown here is derived from an EMBL/GenBank/DDBJ whole genome shotgun (WGS) entry which is preliminary data.</text>
</comment>
<accession>A0ABR1IZF7</accession>
<organism evidence="2 3">
    <name type="scientific">Marasmiellus scandens</name>
    <dbReference type="NCBI Taxonomy" id="2682957"/>
    <lineage>
        <taxon>Eukaryota</taxon>
        <taxon>Fungi</taxon>
        <taxon>Dikarya</taxon>
        <taxon>Basidiomycota</taxon>
        <taxon>Agaricomycotina</taxon>
        <taxon>Agaricomycetes</taxon>
        <taxon>Agaricomycetidae</taxon>
        <taxon>Agaricales</taxon>
        <taxon>Marasmiineae</taxon>
        <taxon>Omphalotaceae</taxon>
        <taxon>Marasmiellus</taxon>
    </lineage>
</organism>
<dbReference type="Proteomes" id="UP001498398">
    <property type="component" value="Unassembled WGS sequence"/>
</dbReference>
<name>A0ABR1IZF7_9AGAR</name>
<reference evidence="2 3" key="1">
    <citation type="submission" date="2024-01" db="EMBL/GenBank/DDBJ databases">
        <title>A draft genome for the cacao thread blight pathogen Marasmiellus scandens.</title>
        <authorList>
            <person name="Baruah I.K."/>
            <person name="Leung J."/>
            <person name="Bukari Y."/>
            <person name="Amoako-Attah I."/>
            <person name="Meinhardt L.W."/>
            <person name="Bailey B.A."/>
            <person name="Cohen S.P."/>
        </authorList>
    </citation>
    <scope>NUCLEOTIDE SEQUENCE [LARGE SCALE GENOMIC DNA]</scope>
    <source>
        <strain evidence="2 3">GH-19</strain>
    </source>
</reference>